<reference evidence="2 3" key="1">
    <citation type="journal article" date="2019" name="Genome Biol. Evol.">
        <title>Insights into the evolution of the New World diploid cottons (Gossypium, subgenus Houzingenia) based on genome sequencing.</title>
        <authorList>
            <person name="Grover C.E."/>
            <person name="Arick M.A. 2nd"/>
            <person name="Thrash A."/>
            <person name="Conover J.L."/>
            <person name="Sanders W.S."/>
            <person name="Peterson D.G."/>
            <person name="Frelichowski J.E."/>
            <person name="Scheffler J.A."/>
            <person name="Scheffler B.E."/>
            <person name="Wendel J.F."/>
        </authorList>
    </citation>
    <scope>NUCLEOTIDE SEQUENCE [LARGE SCALE GENOMIC DNA]</scope>
    <source>
        <strain evidence="2">1</strain>
        <tissue evidence="2">Leaf</tissue>
    </source>
</reference>
<evidence type="ECO:0000313" key="3">
    <source>
        <dbReference type="Proteomes" id="UP000593576"/>
    </source>
</evidence>
<accession>A0A7J9N9B6</accession>
<feature type="region of interest" description="Disordered" evidence="1">
    <location>
        <begin position="263"/>
        <end position="292"/>
    </location>
</feature>
<dbReference type="PANTHER" id="PTHR47481:SF10">
    <property type="entry name" value="COPIA-LIKE POLYPROTEIN_RETROTRANSPOSON"/>
    <property type="match status" value="1"/>
</dbReference>
<dbReference type="OrthoDB" id="1002371at2759"/>
<keyword evidence="3" id="KW-1185">Reference proteome</keyword>
<feature type="non-terminal residue" evidence="2">
    <location>
        <position position="1"/>
    </location>
</feature>
<dbReference type="EMBL" id="JABFAF010276243">
    <property type="protein sequence ID" value="MBA0879717.1"/>
    <property type="molecule type" value="Genomic_DNA"/>
</dbReference>
<evidence type="ECO:0008006" key="4">
    <source>
        <dbReference type="Google" id="ProtNLM"/>
    </source>
</evidence>
<sequence length="292" mass="32857">GDQVQSYENVSTAAIDRPRCDPADTKADRIALNVATEDELLMLNLKIRVKQCKPVWASTVLTVNHPHVIHDRSTEVHYFSKHDTIKLASHNYLLWKHQLLLILEGYGLEGYVLDFIVHRKQDKFLASWLLSTITDDILAHLTTAKTSCDLWNAIERRISAKSNIKILSMRYALYSLKKSSLSVKEYMSKVKQLSDDLTAAGSFISEQEQVSVILAGLSVEFDSIRVLATATLLSLDLLSELLLDCEARQLELLKDTPCQANLATHQRNNNDTGKQSADSARYSQDSKQNDRG</sequence>
<comment type="caution">
    <text evidence="2">The sequence shown here is derived from an EMBL/GenBank/DDBJ whole genome shotgun (WGS) entry which is preliminary data.</text>
</comment>
<dbReference type="Pfam" id="PF14223">
    <property type="entry name" value="Retrotran_gag_2"/>
    <property type="match status" value="1"/>
</dbReference>
<dbReference type="PANTHER" id="PTHR47481">
    <property type="match status" value="1"/>
</dbReference>
<protein>
    <recommendedName>
        <fullName evidence="4">Retrotransposon Copia-like N-terminal domain-containing protein</fullName>
    </recommendedName>
</protein>
<proteinExistence type="predicted"/>
<dbReference type="AlphaFoldDB" id="A0A7J9N9B6"/>
<dbReference type="Proteomes" id="UP000593576">
    <property type="component" value="Unassembled WGS sequence"/>
</dbReference>
<name>A0A7J9N9B6_GOSSC</name>
<feature type="compositionally biased region" description="Polar residues" evidence="1">
    <location>
        <begin position="263"/>
        <end position="286"/>
    </location>
</feature>
<organism evidence="2 3">
    <name type="scientific">Gossypium schwendimanii</name>
    <name type="common">Cotton</name>
    <dbReference type="NCBI Taxonomy" id="34291"/>
    <lineage>
        <taxon>Eukaryota</taxon>
        <taxon>Viridiplantae</taxon>
        <taxon>Streptophyta</taxon>
        <taxon>Embryophyta</taxon>
        <taxon>Tracheophyta</taxon>
        <taxon>Spermatophyta</taxon>
        <taxon>Magnoliopsida</taxon>
        <taxon>eudicotyledons</taxon>
        <taxon>Gunneridae</taxon>
        <taxon>Pentapetalae</taxon>
        <taxon>rosids</taxon>
        <taxon>malvids</taxon>
        <taxon>Malvales</taxon>
        <taxon>Malvaceae</taxon>
        <taxon>Malvoideae</taxon>
        <taxon>Gossypium</taxon>
    </lineage>
</organism>
<gene>
    <name evidence="2" type="ORF">Goshw_014257</name>
</gene>
<evidence type="ECO:0000313" key="2">
    <source>
        <dbReference type="EMBL" id="MBA0879717.1"/>
    </source>
</evidence>
<evidence type="ECO:0000256" key="1">
    <source>
        <dbReference type="SAM" id="MobiDB-lite"/>
    </source>
</evidence>